<dbReference type="HAMAP" id="MF_00995">
    <property type="entry name" value="MqnA"/>
    <property type="match status" value="1"/>
</dbReference>
<dbReference type="AlphaFoldDB" id="A0A1P8WK67"/>
<keyword evidence="2 4" id="KW-0474">Menaquinone biosynthesis</keyword>
<proteinExistence type="inferred from homology"/>
<comment type="catalytic activity">
    <reaction evidence="4">
        <text>chorismate = 3-[(1-carboxyvinyl)-oxy]benzoate + H2O</text>
        <dbReference type="Rhea" id="RHEA:40051"/>
        <dbReference type="ChEBI" id="CHEBI:15377"/>
        <dbReference type="ChEBI" id="CHEBI:29748"/>
        <dbReference type="ChEBI" id="CHEBI:76981"/>
        <dbReference type="EC" id="4.2.1.151"/>
    </reaction>
</comment>
<dbReference type="InterPro" id="IPR030868">
    <property type="entry name" value="MqnA"/>
</dbReference>
<evidence type="ECO:0000256" key="3">
    <source>
        <dbReference type="ARBA" id="ARBA00023239"/>
    </source>
</evidence>
<feature type="region of interest" description="Disordered" evidence="5">
    <location>
        <begin position="33"/>
        <end position="63"/>
    </location>
</feature>
<gene>
    <name evidence="4" type="primary">mqnA</name>
    <name evidence="6" type="ORF">Fuma_04073</name>
</gene>
<dbReference type="PANTHER" id="PTHR37690">
    <property type="entry name" value="CHORISMATE DEHYDRATASE"/>
    <property type="match status" value="1"/>
</dbReference>
<evidence type="ECO:0000256" key="4">
    <source>
        <dbReference type="HAMAP-Rule" id="MF_00995"/>
    </source>
</evidence>
<dbReference type="KEGG" id="fmr:Fuma_04073"/>
<protein>
    <recommendedName>
        <fullName evidence="4">Chorismate dehydratase</fullName>
        <ecNumber evidence="4">4.2.1.151</ecNumber>
    </recommendedName>
    <alternativeName>
        <fullName evidence="4">Menaquinone biosynthetic enzyme MqnA</fullName>
    </alternativeName>
</protein>
<dbReference type="SUPFAM" id="SSF53850">
    <property type="entry name" value="Periplasmic binding protein-like II"/>
    <property type="match status" value="1"/>
</dbReference>
<sequence>MIPSVTAVILTNRTLTGFVNTWVFEPPVESTQRPSILDSRPVNLGSRRWKRPGQQRHQGIPNAEGTVGSEQIMIMQQDSAKSKTVARPPASVRLGAVSYLNSRPLIQDLSELLPGSSVELDYPSRLADSLADGEMDVALIPSIEYFRRPGYEIISDACVAARGEVMSVKLYCRVHPGKVRRMALDEGSRTSATLSKVILAERYGSFPESEPLSMDSMTTDSAADAVLLIGDRAMHTPQESFVEVMDLGQMWYDWTGLPFVFAMWVAHTSADTTGVASALNEARDRGLANVTDIAKSESAKLGIAETVALNYLTKNLHYRMTAAERSGLQLFHELASRHNLVNQNANLVFSDFVTA</sequence>
<dbReference type="UniPathway" id="UPA00079"/>
<dbReference type="Gene3D" id="3.40.190.10">
    <property type="entry name" value="Periplasmic binding protein-like II"/>
    <property type="match status" value="2"/>
</dbReference>
<dbReference type="STRING" id="1891926.Fuma_04073"/>
<dbReference type="EMBL" id="CP017641">
    <property type="protein sequence ID" value="APZ94441.1"/>
    <property type="molecule type" value="Genomic_DNA"/>
</dbReference>
<dbReference type="GO" id="GO:0016836">
    <property type="term" value="F:hydro-lyase activity"/>
    <property type="evidence" value="ECO:0007669"/>
    <property type="project" value="UniProtKB-UniRule"/>
</dbReference>
<dbReference type="Pfam" id="PF02621">
    <property type="entry name" value="VitK2_biosynth"/>
    <property type="match status" value="1"/>
</dbReference>
<comment type="pathway">
    <text evidence="1 4">Quinol/quinone metabolism; menaquinone biosynthesis.</text>
</comment>
<evidence type="ECO:0000256" key="2">
    <source>
        <dbReference type="ARBA" id="ARBA00022428"/>
    </source>
</evidence>
<comment type="function">
    <text evidence="4">Catalyzes the dehydration of chorismate into 3-[(1-carboxyvinyl)oxy]benzoate, a step in the biosynthesis of menaquinone (MK, vitamin K2).</text>
</comment>
<dbReference type="InterPro" id="IPR003773">
    <property type="entry name" value="Menaquinone_biosynth"/>
</dbReference>
<accession>A0A1P8WK67</accession>
<organism evidence="6 7">
    <name type="scientific">Fuerstiella marisgermanici</name>
    <dbReference type="NCBI Taxonomy" id="1891926"/>
    <lineage>
        <taxon>Bacteria</taxon>
        <taxon>Pseudomonadati</taxon>
        <taxon>Planctomycetota</taxon>
        <taxon>Planctomycetia</taxon>
        <taxon>Planctomycetales</taxon>
        <taxon>Planctomycetaceae</taxon>
        <taxon>Fuerstiella</taxon>
    </lineage>
</organism>
<evidence type="ECO:0000256" key="5">
    <source>
        <dbReference type="SAM" id="MobiDB-lite"/>
    </source>
</evidence>
<evidence type="ECO:0000313" key="6">
    <source>
        <dbReference type="EMBL" id="APZ94441.1"/>
    </source>
</evidence>
<dbReference type="GO" id="GO:0009234">
    <property type="term" value="P:menaquinone biosynthetic process"/>
    <property type="evidence" value="ECO:0007669"/>
    <property type="project" value="UniProtKB-UniRule"/>
</dbReference>
<dbReference type="EC" id="4.2.1.151" evidence="4"/>
<keyword evidence="3 4" id="KW-0456">Lyase</keyword>
<dbReference type="Proteomes" id="UP000187735">
    <property type="component" value="Chromosome"/>
</dbReference>
<dbReference type="PANTHER" id="PTHR37690:SF1">
    <property type="entry name" value="CHORISMATE DEHYDRATASE"/>
    <property type="match status" value="1"/>
</dbReference>
<keyword evidence="7" id="KW-1185">Reference proteome</keyword>
<reference evidence="6 7" key="1">
    <citation type="journal article" date="2016" name="Front. Microbiol.">
        <title>Fuerstia marisgermanicae gen. nov., sp. nov., an Unusual Member of the Phylum Planctomycetes from the German Wadden Sea.</title>
        <authorList>
            <person name="Kohn T."/>
            <person name="Heuer A."/>
            <person name="Jogler M."/>
            <person name="Vollmers J."/>
            <person name="Boedeker C."/>
            <person name="Bunk B."/>
            <person name="Rast P."/>
            <person name="Borchert D."/>
            <person name="Glockner I."/>
            <person name="Freese H.M."/>
            <person name="Klenk H.P."/>
            <person name="Overmann J."/>
            <person name="Kaster A.K."/>
            <person name="Rohde M."/>
            <person name="Wiegand S."/>
            <person name="Jogler C."/>
        </authorList>
    </citation>
    <scope>NUCLEOTIDE SEQUENCE [LARGE SCALE GENOMIC DNA]</scope>
    <source>
        <strain evidence="6 7">NH11</strain>
    </source>
</reference>
<dbReference type="CDD" id="cd13634">
    <property type="entry name" value="PBP2_Sco4506"/>
    <property type="match status" value="1"/>
</dbReference>
<name>A0A1P8WK67_9PLAN</name>
<evidence type="ECO:0000256" key="1">
    <source>
        <dbReference type="ARBA" id="ARBA00004863"/>
    </source>
</evidence>
<comment type="similarity">
    <text evidence="4">Belongs to the MqnA/MqnD family. MqnA subfamily.</text>
</comment>
<evidence type="ECO:0000313" key="7">
    <source>
        <dbReference type="Proteomes" id="UP000187735"/>
    </source>
</evidence>